<dbReference type="SUPFAM" id="SSF50346">
    <property type="entry name" value="PRC-barrel domain"/>
    <property type="match status" value="1"/>
</dbReference>
<organism evidence="2 3">
    <name type="scientific">Rhodococcus navarretei</name>
    <dbReference type="NCBI Taxonomy" id="3128981"/>
    <lineage>
        <taxon>Bacteria</taxon>
        <taxon>Bacillati</taxon>
        <taxon>Actinomycetota</taxon>
        <taxon>Actinomycetes</taxon>
        <taxon>Mycobacteriales</taxon>
        <taxon>Nocardiaceae</taxon>
        <taxon>Rhodococcus</taxon>
    </lineage>
</organism>
<name>A0ABU9D020_9NOCA</name>
<evidence type="ECO:0000259" key="1">
    <source>
        <dbReference type="Pfam" id="PF05239"/>
    </source>
</evidence>
<protein>
    <submittedName>
        <fullName evidence="2">PRC-barrel domain-containing protein</fullName>
    </submittedName>
</protein>
<evidence type="ECO:0000313" key="2">
    <source>
        <dbReference type="EMBL" id="MEK8072416.1"/>
    </source>
</evidence>
<comment type="caution">
    <text evidence="2">The sequence shown here is derived from an EMBL/GenBank/DDBJ whole genome shotgun (WGS) entry which is preliminary data.</text>
</comment>
<sequence>MSEKLMRSSEIAKRPVVTFAGEDVAQVKDIVYAPDGGAVAGFTLAGRGLFSGPKKEVMPWRSVAALGPDAVMILSEDALTPADQMFAAAEDDGENSEPAPERRGDILGSTVLTDTGTDLGTVVDVIIEVSGRNGGQCDVVGYEIKSSESMKNKGATVLIPLPDTLAASGEHLMVPASATDFVRDDLAGFGAAVDAFRAQLKGTR</sequence>
<keyword evidence="3" id="KW-1185">Reference proteome</keyword>
<gene>
    <name evidence="2" type="ORF">AABD04_16360</name>
</gene>
<feature type="domain" description="PRC-barrel" evidence="1">
    <location>
        <begin position="5"/>
        <end position="74"/>
    </location>
</feature>
<proteinExistence type="predicted"/>
<accession>A0ABU9D020</accession>
<dbReference type="EMBL" id="JBBPCN010000001">
    <property type="protein sequence ID" value="MEK8072416.1"/>
    <property type="molecule type" value="Genomic_DNA"/>
</dbReference>
<dbReference type="InterPro" id="IPR027275">
    <property type="entry name" value="PRC-brl_dom"/>
</dbReference>
<dbReference type="Pfam" id="PF05239">
    <property type="entry name" value="PRC"/>
    <property type="match status" value="1"/>
</dbReference>
<dbReference type="InterPro" id="IPR011033">
    <property type="entry name" value="PRC_barrel-like_sf"/>
</dbReference>
<dbReference type="RefSeq" id="WP_341441805.1">
    <property type="nucleotide sequence ID" value="NZ_JBBPCN010000001.1"/>
</dbReference>
<dbReference type="Gene3D" id="2.30.30.240">
    <property type="entry name" value="PRC-barrel domain"/>
    <property type="match status" value="1"/>
</dbReference>
<reference evidence="2 3" key="1">
    <citation type="submission" date="2024-03" db="EMBL/GenBank/DDBJ databases">
        <title>Rhodococcus navarretei sp. nov. and Pseudarthrobacter quantumdoti sp. nov., two new species with the ability to biosynthesize Quantum Dots isolated from soil samples at Union Glacier, Antarctica.</title>
        <authorList>
            <person name="Vargas M."/>
        </authorList>
    </citation>
    <scope>NUCLEOTIDE SEQUENCE [LARGE SCALE GENOMIC DNA]</scope>
    <source>
        <strain evidence="2 3">EXRC-4A-4</strain>
    </source>
</reference>
<dbReference type="Proteomes" id="UP001456513">
    <property type="component" value="Unassembled WGS sequence"/>
</dbReference>
<evidence type="ECO:0000313" key="3">
    <source>
        <dbReference type="Proteomes" id="UP001456513"/>
    </source>
</evidence>